<dbReference type="PANTHER" id="PTHR28529">
    <property type="entry name" value="DNA REPAIR PROTEIN SWI5 HOMOLOG"/>
    <property type="match status" value="1"/>
</dbReference>
<evidence type="ECO:0000313" key="8">
    <source>
        <dbReference type="EMBL" id="GFY55939.1"/>
    </source>
</evidence>
<dbReference type="AlphaFoldDB" id="A0A8X7C8I4"/>
<dbReference type="GO" id="GO:0000724">
    <property type="term" value="P:double-strand break repair via homologous recombination"/>
    <property type="evidence" value="ECO:0007669"/>
    <property type="project" value="TreeGrafter"/>
</dbReference>
<sequence>MMEASSTPKMSQVRRSRLVRPSPSSSFKSPLLKAADKKVAFQFENTSTEDMKKSVVELWQKNEDLKKEIKDLKEKGFKEDDLKWYIDKLHEYNEIKDIAQMIMGKIAVLEQTTVRKVHEEFGMKDDD</sequence>
<evidence type="ECO:0000256" key="1">
    <source>
        <dbReference type="ARBA" id="ARBA00008060"/>
    </source>
</evidence>
<organism evidence="8 9">
    <name type="scientific">Trichonephila inaurata madagascariensis</name>
    <dbReference type="NCBI Taxonomy" id="2747483"/>
    <lineage>
        <taxon>Eukaryota</taxon>
        <taxon>Metazoa</taxon>
        <taxon>Ecdysozoa</taxon>
        <taxon>Arthropoda</taxon>
        <taxon>Chelicerata</taxon>
        <taxon>Arachnida</taxon>
        <taxon>Araneae</taxon>
        <taxon>Araneomorphae</taxon>
        <taxon>Entelegynae</taxon>
        <taxon>Araneoidea</taxon>
        <taxon>Nephilidae</taxon>
        <taxon>Trichonephila</taxon>
        <taxon>Trichonephila inaurata</taxon>
    </lineage>
</organism>
<comment type="caution">
    <text evidence="8">The sequence shown here is derived from an EMBL/GenBank/DDBJ whole genome shotgun (WGS) entry which is preliminary data.</text>
</comment>
<protein>
    <recommendedName>
        <fullName evidence="2">DNA repair protein SWI5 homolog</fullName>
    </recommendedName>
    <alternativeName>
        <fullName evidence="5">Protein SAE3 homolog</fullName>
    </alternativeName>
</protein>
<evidence type="ECO:0000256" key="2">
    <source>
        <dbReference type="ARBA" id="ARBA00019825"/>
    </source>
</evidence>
<evidence type="ECO:0000256" key="5">
    <source>
        <dbReference type="ARBA" id="ARBA00030081"/>
    </source>
</evidence>
<comment type="function">
    <text evidence="6">Component of the SWI5-SFR1 complex, a complex required for double-strand break repair via homologous recombination.</text>
</comment>
<keyword evidence="4" id="KW-0234">DNA repair</keyword>
<dbReference type="EMBL" id="BMAV01010673">
    <property type="protein sequence ID" value="GFY55939.1"/>
    <property type="molecule type" value="Genomic_DNA"/>
</dbReference>
<dbReference type="OrthoDB" id="5839at2759"/>
<evidence type="ECO:0000256" key="7">
    <source>
        <dbReference type="SAM" id="MobiDB-lite"/>
    </source>
</evidence>
<dbReference type="Gene3D" id="1.20.5.170">
    <property type="match status" value="1"/>
</dbReference>
<dbReference type="Proteomes" id="UP000886998">
    <property type="component" value="Unassembled WGS sequence"/>
</dbReference>
<accession>A0A8X7C8I4</accession>
<evidence type="ECO:0000256" key="6">
    <source>
        <dbReference type="ARBA" id="ARBA00059338"/>
    </source>
</evidence>
<evidence type="ECO:0000256" key="3">
    <source>
        <dbReference type="ARBA" id="ARBA00022763"/>
    </source>
</evidence>
<reference evidence="8" key="1">
    <citation type="submission" date="2020-08" db="EMBL/GenBank/DDBJ databases">
        <title>Multicomponent nature underlies the extraordinary mechanical properties of spider dragline silk.</title>
        <authorList>
            <person name="Kono N."/>
            <person name="Nakamura H."/>
            <person name="Mori M."/>
            <person name="Yoshida Y."/>
            <person name="Ohtoshi R."/>
            <person name="Malay A.D."/>
            <person name="Moran D.A.P."/>
            <person name="Tomita M."/>
            <person name="Numata K."/>
            <person name="Arakawa K."/>
        </authorList>
    </citation>
    <scope>NUCLEOTIDE SEQUENCE</scope>
</reference>
<evidence type="ECO:0000256" key="4">
    <source>
        <dbReference type="ARBA" id="ARBA00023204"/>
    </source>
</evidence>
<dbReference type="Pfam" id="PF07061">
    <property type="entry name" value="Swi5"/>
    <property type="match status" value="1"/>
</dbReference>
<dbReference type="FunFam" id="1.20.5.170:FF:000056">
    <property type="entry name" value="DNA repair protein SWI5 homolog"/>
    <property type="match status" value="1"/>
</dbReference>
<evidence type="ECO:0000313" key="9">
    <source>
        <dbReference type="Proteomes" id="UP000886998"/>
    </source>
</evidence>
<feature type="region of interest" description="Disordered" evidence="7">
    <location>
        <begin position="1"/>
        <end position="30"/>
    </location>
</feature>
<dbReference type="InterPro" id="IPR010760">
    <property type="entry name" value="DNA-repair_Swi5"/>
</dbReference>
<comment type="similarity">
    <text evidence="1">Belongs to the SWI5/SAE3 family.</text>
</comment>
<dbReference type="GO" id="GO:0032798">
    <property type="term" value="C:Swi5-Sfr1 complex"/>
    <property type="evidence" value="ECO:0007669"/>
    <property type="project" value="TreeGrafter"/>
</dbReference>
<feature type="compositionally biased region" description="Low complexity" evidence="7">
    <location>
        <begin position="19"/>
        <end position="30"/>
    </location>
</feature>
<name>A0A8X7C8I4_9ARAC</name>
<proteinExistence type="inferred from homology"/>
<feature type="compositionally biased region" description="Polar residues" evidence="7">
    <location>
        <begin position="1"/>
        <end position="10"/>
    </location>
</feature>
<keyword evidence="3" id="KW-0227">DNA damage</keyword>
<gene>
    <name evidence="8" type="ORF">TNIN_243361</name>
</gene>
<dbReference type="PANTHER" id="PTHR28529:SF2">
    <property type="entry name" value="DNA REPAIR PROTEIN SWI5 HOMOLOG"/>
    <property type="match status" value="1"/>
</dbReference>
<dbReference type="GO" id="GO:0034974">
    <property type="term" value="C:Swi5-Swi2 complex"/>
    <property type="evidence" value="ECO:0007669"/>
    <property type="project" value="TreeGrafter"/>
</dbReference>
<keyword evidence="9" id="KW-1185">Reference proteome</keyword>